<proteinExistence type="evidence at transcript level"/>
<accession>D3TKX8</accession>
<organism evidence="1">
    <name type="scientific">Glossina morsitans morsitans</name>
    <name type="common">Savannah tsetse fly</name>
    <dbReference type="NCBI Taxonomy" id="37546"/>
    <lineage>
        <taxon>Eukaryota</taxon>
        <taxon>Metazoa</taxon>
        <taxon>Ecdysozoa</taxon>
        <taxon>Arthropoda</taxon>
        <taxon>Hexapoda</taxon>
        <taxon>Insecta</taxon>
        <taxon>Pterygota</taxon>
        <taxon>Neoptera</taxon>
        <taxon>Endopterygota</taxon>
        <taxon>Diptera</taxon>
        <taxon>Brachycera</taxon>
        <taxon>Muscomorpha</taxon>
        <taxon>Hippoboscoidea</taxon>
        <taxon>Glossinidae</taxon>
        <taxon>Glossina</taxon>
    </lineage>
</organism>
<sequence>GIHRIRMKFYHTSISRLKRKLCTKNIVVVRFTMM</sequence>
<evidence type="ECO:0000313" key="1">
    <source>
        <dbReference type="EMBL" id="ADD18273.1"/>
    </source>
</evidence>
<dbReference type="GO" id="GO:0006508">
    <property type="term" value="P:proteolysis"/>
    <property type="evidence" value="ECO:0007669"/>
    <property type="project" value="UniProtKB-KW"/>
</dbReference>
<name>D3TKX8_GLOMM</name>
<dbReference type="AlphaFoldDB" id="D3TKX8"/>
<feature type="non-terminal residue" evidence="1">
    <location>
        <position position="1"/>
    </location>
</feature>
<reference evidence="1" key="1">
    <citation type="journal article" date="2010" name="BMC Genomics">
        <title>An insight into the sialome of Glossina morsitans morsitans.</title>
        <authorList>
            <person name="Alves-Silva J."/>
            <person name="Ribeiro J.M."/>
            <person name="Van Den Abbeele J."/>
            <person name="Attardo G."/>
            <person name="Hao Z."/>
            <person name="Haines L.R."/>
            <person name="Soares M.B."/>
            <person name="Berriman M."/>
            <person name="Aksoy S."/>
            <person name="Lehane M.J."/>
        </authorList>
    </citation>
    <scope>NUCLEOTIDE SEQUENCE</scope>
</reference>
<protein>
    <submittedName>
        <fullName evidence="1">Truncated salivary gland expressed serine protease</fullName>
    </submittedName>
</protein>
<dbReference type="EMBL" id="EZ422065">
    <property type="protein sequence ID" value="ADD18273.1"/>
    <property type="molecule type" value="mRNA"/>
</dbReference>
<dbReference type="GO" id="GO:0008233">
    <property type="term" value="F:peptidase activity"/>
    <property type="evidence" value="ECO:0007669"/>
    <property type="project" value="UniProtKB-KW"/>
</dbReference>
<keyword evidence="1" id="KW-0378">Hydrolase</keyword>
<keyword evidence="1" id="KW-0645">Protease</keyword>
<reference evidence="1" key="2">
    <citation type="submission" date="2010-01" db="EMBL/GenBank/DDBJ databases">
        <authorList>
            <person name="da Silva J."/>
            <person name="Ribeiro J.M.C."/>
            <person name="Abbeele J.V."/>
            <person name="Attardo G."/>
            <person name="Hao Z."/>
            <person name="Haines L.R."/>
            <person name="Soares M.B."/>
            <person name="Berriman M."/>
            <person name="Aksoy S."/>
            <person name="Lehane M."/>
        </authorList>
    </citation>
    <scope>NUCLEOTIDE SEQUENCE</scope>
</reference>